<evidence type="ECO:0000256" key="3">
    <source>
        <dbReference type="ARBA" id="ARBA00023239"/>
    </source>
</evidence>
<evidence type="ECO:0000256" key="1">
    <source>
        <dbReference type="ARBA" id="ARBA00022722"/>
    </source>
</evidence>
<dbReference type="GO" id="GO:0034477">
    <property type="term" value="P:U6 snRNA 3'-end processing"/>
    <property type="evidence" value="ECO:0007669"/>
    <property type="project" value="InterPro"/>
</dbReference>
<evidence type="ECO:0000313" key="8">
    <source>
        <dbReference type="EMBL" id="ODQ82980.1"/>
    </source>
</evidence>
<name>A0A1E3QZ84_9ASCO</name>
<keyword evidence="1" id="KW-0540">Nuclease</keyword>
<dbReference type="InterPro" id="IPR027521">
    <property type="entry name" value="Usb1"/>
</dbReference>
<keyword evidence="3" id="KW-0456">Lyase</keyword>
<dbReference type="Gene3D" id="3.90.1140.10">
    <property type="entry name" value="Cyclic phosphodiesterase"/>
    <property type="match status" value="1"/>
</dbReference>
<reference evidence="9" key="1">
    <citation type="submission" date="2016-05" db="EMBL/GenBank/DDBJ databases">
        <title>Comparative genomics of biotechnologically important yeasts.</title>
        <authorList>
            <consortium name="DOE Joint Genome Institute"/>
            <person name="Riley R."/>
            <person name="Haridas S."/>
            <person name="Wolfe K.H."/>
            <person name="Lopes M.R."/>
            <person name="Hittinger C.T."/>
            <person name="Goker M."/>
            <person name="Salamov A."/>
            <person name="Wisecaver J."/>
            <person name="Long T.M."/>
            <person name="Aerts A.L."/>
            <person name="Barry K."/>
            <person name="Choi C."/>
            <person name="Clum A."/>
            <person name="Coughlan A.Y."/>
            <person name="Deshpande S."/>
            <person name="Douglass A.P."/>
            <person name="Hanson S.J."/>
            <person name="Klenk H.-P."/>
            <person name="Labutti K."/>
            <person name="Lapidus A."/>
            <person name="Lindquist E."/>
            <person name="Lipzen A."/>
            <person name="Meier-Kolthoff J.P."/>
            <person name="Ohm R.A."/>
            <person name="Otillar R.P."/>
            <person name="Pangilinan J."/>
            <person name="Peng Y."/>
            <person name="Rokas A."/>
            <person name="Rosa C.A."/>
            <person name="Scheuner C."/>
            <person name="Sibirny A.A."/>
            <person name="Slot J.C."/>
            <person name="Stielow J.B."/>
            <person name="Sun H."/>
            <person name="Kurtzman C.P."/>
            <person name="Blackwell M."/>
            <person name="Grigoriev I.V."/>
            <person name="Jeffries T.W."/>
        </authorList>
    </citation>
    <scope>NUCLEOTIDE SEQUENCE [LARGE SCALE GENOMIC DNA]</scope>
    <source>
        <strain evidence="9">NRRL Y-12698</strain>
    </source>
</reference>
<evidence type="ECO:0000256" key="2">
    <source>
        <dbReference type="ARBA" id="ARBA00022801"/>
    </source>
</evidence>
<evidence type="ECO:0000256" key="5">
    <source>
        <dbReference type="ARBA" id="ARBA00029543"/>
    </source>
</evidence>
<evidence type="ECO:0000256" key="6">
    <source>
        <dbReference type="ARBA" id="ARBA00030030"/>
    </source>
</evidence>
<dbReference type="GO" id="GO:0005634">
    <property type="term" value="C:nucleus"/>
    <property type="evidence" value="ECO:0007669"/>
    <property type="project" value="TreeGrafter"/>
</dbReference>
<proteinExistence type="predicted"/>
<evidence type="ECO:0000256" key="4">
    <source>
        <dbReference type="ARBA" id="ARBA00023242"/>
    </source>
</evidence>
<dbReference type="RefSeq" id="XP_018988308.1">
    <property type="nucleotide sequence ID" value="XM_019127670.1"/>
</dbReference>
<keyword evidence="4" id="KW-0539">Nucleus</keyword>
<dbReference type="STRING" id="984486.A0A1E3QZ84"/>
<dbReference type="GO" id="GO:0000175">
    <property type="term" value="F:3'-5'-RNA exonuclease activity"/>
    <property type="evidence" value="ECO:0007669"/>
    <property type="project" value="TreeGrafter"/>
</dbReference>
<keyword evidence="2" id="KW-0378">Hydrolase</keyword>
<sequence>MEHLNHYSSSDSDSDEPNVPVQPLRKRKLPPVAPELLDKFAKSPRISTSDIPAMNRGNSRSKSFLHASKFWHSFCFLEWTPTREQRSRLLPLSQHLTSYISNTKTRFSHCEWQSNLINTLGSHLPLHVSLSDTLLLKNQQPETFIKHIRQGLRELKVVPDGKGVISNEISIRFNTQPKVYTNQFGNKLFLAIALDGPSTEKLARLADIIDIEVVRLLKENNDALLKPLRRSYHVSLDYCILDEPITEKELAELNDVIGKVNIYERFKGVKNLPLFRLSPEELDWKTSFVKVQNGRLFCTLDIGKVSFL</sequence>
<dbReference type="Proteomes" id="UP000094336">
    <property type="component" value="Unassembled WGS sequence"/>
</dbReference>
<keyword evidence="9" id="KW-1185">Reference proteome</keyword>
<evidence type="ECO:0000256" key="7">
    <source>
        <dbReference type="SAM" id="MobiDB-lite"/>
    </source>
</evidence>
<dbReference type="OrthoDB" id="49151at2759"/>
<dbReference type="GeneID" id="30145523"/>
<protein>
    <recommendedName>
        <fullName evidence="5">U6 snRNA phosphodiesterase 1</fullName>
    </recommendedName>
    <alternativeName>
        <fullName evidence="6">3'-5' RNA exonuclease USB1</fullName>
    </alternativeName>
</protein>
<organism evidence="8 9">
    <name type="scientific">Babjeviella inositovora NRRL Y-12698</name>
    <dbReference type="NCBI Taxonomy" id="984486"/>
    <lineage>
        <taxon>Eukaryota</taxon>
        <taxon>Fungi</taxon>
        <taxon>Dikarya</taxon>
        <taxon>Ascomycota</taxon>
        <taxon>Saccharomycotina</taxon>
        <taxon>Pichiomycetes</taxon>
        <taxon>Serinales incertae sedis</taxon>
        <taxon>Babjeviella</taxon>
    </lineage>
</organism>
<feature type="region of interest" description="Disordered" evidence="7">
    <location>
        <begin position="1"/>
        <end position="32"/>
    </location>
</feature>
<dbReference type="EMBL" id="KV454426">
    <property type="protein sequence ID" value="ODQ82980.1"/>
    <property type="molecule type" value="Genomic_DNA"/>
</dbReference>
<dbReference type="Pfam" id="PF09749">
    <property type="entry name" value="HVSL"/>
    <property type="match status" value="1"/>
</dbReference>
<accession>A0A1E3QZ84</accession>
<dbReference type="AlphaFoldDB" id="A0A1E3QZ84"/>
<gene>
    <name evidence="8" type="ORF">BABINDRAFT_159459</name>
</gene>
<feature type="compositionally biased region" description="Polar residues" evidence="7">
    <location>
        <begin position="1"/>
        <end position="11"/>
    </location>
</feature>
<dbReference type="PANTHER" id="PTHR13522">
    <property type="entry name" value="U6 SNRNA PHOSPHODIESTERASE 1"/>
    <property type="match status" value="1"/>
</dbReference>
<dbReference type="PANTHER" id="PTHR13522:SF3">
    <property type="entry name" value="U6 SNRNA PHOSPHODIESTERASE 1"/>
    <property type="match status" value="1"/>
</dbReference>
<dbReference type="GO" id="GO:0016829">
    <property type="term" value="F:lyase activity"/>
    <property type="evidence" value="ECO:0007669"/>
    <property type="project" value="UniProtKB-KW"/>
</dbReference>
<evidence type="ECO:0000313" key="9">
    <source>
        <dbReference type="Proteomes" id="UP000094336"/>
    </source>
</evidence>